<evidence type="ECO:0000256" key="15">
    <source>
        <dbReference type="ARBA" id="ARBA00022989"/>
    </source>
</evidence>
<feature type="binding site" evidence="21">
    <location>
        <position position="99"/>
    </location>
    <ligand>
        <name>substrate</name>
    </ligand>
</feature>
<dbReference type="EMBL" id="JWYV01000027">
    <property type="protein sequence ID" value="KKC98058.1"/>
    <property type="molecule type" value="Genomic_DNA"/>
</dbReference>
<keyword evidence="12 24" id="KW-0418">Kinase</keyword>
<keyword evidence="6" id="KW-0444">Lipid biosynthesis</keyword>
<feature type="binding site" evidence="22">
    <location>
        <position position="10"/>
    </location>
    <ligand>
        <name>ATP</name>
        <dbReference type="ChEBI" id="CHEBI:30616"/>
    </ligand>
</feature>
<dbReference type="OrthoDB" id="9796011at2"/>
<evidence type="ECO:0000256" key="16">
    <source>
        <dbReference type="ARBA" id="ARBA00023098"/>
    </source>
</evidence>
<keyword evidence="14 23" id="KW-0460">Magnesium</keyword>
<evidence type="ECO:0000256" key="19">
    <source>
        <dbReference type="ARBA" id="ARBA00023264"/>
    </source>
</evidence>
<feature type="transmembrane region" description="Helical" evidence="24">
    <location>
        <begin position="100"/>
        <end position="121"/>
    </location>
</feature>
<dbReference type="Proteomes" id="UP000033633">
    <property type="component" value="Unassembled WGS sequence"/>
</dbReference>
<feature type="active site" description="Proton acceptor" evidence="20">
    <location>
        <position position="70"/>
    </location>
</feature>
<evidence type="ECO:0000256" key="7">
    <source>
        <dbReference type="ARBA" id="ARBA00022519"/>
    </source>
</evidence>
<dbReference type="InterPro" id="IPR036945">
    <property type="entry name" value="DAGK_sf"/>
</dbReference>
<evidence type="ECO:0000256" key="8">
    <source>
        <dbReference type="ARBA" id="ARBA00022679"/>
    </source>
</evidence>
<evidence type="ECO:0000256" key="24">
    <source>
        <dbReference type="RuleBase" id="RU363065"/>
    </source>
</evidence>
<dbReference type="PANTHER" id="PTHR34299">
    <property type="entry name" value="DIACYLGLYCEROL KINASE"/>
    <property type="match status" value="1"/>
</dbReference>
<sequence length="122" mass="13219">MKPGNTGLVRIVKATGYSVQGLKAAWQHEAAIRQEIILLVVLTTISFFLPVSFIEHILLVASLFLVVIVELLNSAIEAVVDRIGSELHELSGRAKDIGSAAVFVSLLLAGGIWLAIVLKLFW</sequence>
<keyword evidence="5" id="KW-1003">Cell membrane</keyword>
<evidence type="ECO:0000256" key="13">
    <source>
        <dbReference type="ARBA" id="ARBA00022840"/>
    </source>
</evidence>
<feature type="binding site" evidence="23">
    <location>
        <position position="77"/>
    </location>
    <ligand>
        <name>a divalent metal cation</name>
        <dbReference type="ChEBI" id="CHEBI:60240"/>
    </ligand>
</feature>
<dbReference type="InterPro" id="IPR000829">
    <property type="entry name" value="DAGK"/>
</dbReference>
<dbReference type="PROSITE" id="PS01069">
    <property type="entry name" value="DAGK_PROKAR"/>
    <property type="match status" value="1"/>
</dbReference>
<dbReference type="EC" id="2.7.1.107" evidence="3 24"/>
<protein>
    <recommendedName>
        <fullName evidence="4 24">Diacylglycerol kinase</fullName>
        <ecNumber evidence="3 24">2.7.1.107</ecNumber>
    </recommendedName>
</protein>
<evidence type="ECO:0000256" key="11">
    <source>
        <dbReference type="ARBA" id="ARBA00022741"/>
    </source>
</evidence>
<dbReference type="PANTHER" id="PTHR34299:SF1">
    <property type="entry name" value="DIACYLGLYCEROL KINASE"/>
    <property type="match status" value="1"/>
</dbReference>
<comment type="function">
    <text evidence="24">Catalyzes the ATP-dependent phosphorylation of sn-l,2-diacylglycerol (DAG) to phosphatidic acid. Involved in the recycling of diacylglycerol produced as a by-product during membrane-derived oligosaccharide (MDO) biosynthesis.</text>
</comment>
<dbReference type="RefSeq" id="WP_046222456.1">
    <property type="nucleotide sequence ID" value="NZ_JWYV01000027.1"/>
</dbReference>
<evidence type="ECO:0000256" key="6">
    <source>
        <dbReference type="ARBA" id="ARBA00022516"/>
    </source>
</evidence>
<evidence type="ECO:0000256" key="23">
    <source>
        <dbReference type="PIRSR" id="PIRSR600829-4"/>
    </source>
</evidence>
<feature type="binding site" evidence="21">
    <location>
        <position position="10"/>
    </location>
    <ligand>
        <name>substrate</name>
    </ligand>
</feature>
<dbReference type="PATRIC" id="fig|265726.11.peg.2910"/>
<feature type="binding site" evidence="21">
    <location>
        <position position="70"/>
    </location>
    <ligand>
        <name>substrate</name>
    </ligand>
</feature>
<evidence type="ECO:0000256" key="14">
    <source>
        <dbReference type="ARBA" id="ARBA00022842"/>
    </source>
</evidence>
<dbReference type="AlphaFoldDB" id="A0A0F5V7G8"/>
<dbReference type="GO" id="GO:0005524">
    <property type="term" value="F:ATP binding"/>
    <property type="evidence" value="ECO:0007669"/>
    <property type="project" value="UniProtKB-KW"/>
</dbReference>
<dbReference type="GO" id="GO:0046872">
    <property type="term" value="F:metal ion binding"/>
    <property type="evidence" value="ECO:0007669"/>
    <property type="project" value="UniProtKB-KW"/>
</dbReference>
<evidence type="ECO:0000256" key="20">
    <source>
        <dbReference type="PIRSR" id="PIRSR600829-1"/>
    </source>
</evidence>
<evidence type="ECO:0000256" key="10">
    <source>
        <dbReference type="ARBA" id="ARBA00022723"/>
    </source>
</evidence>
<dbReference type="Pfam" id="PF01219">
    <property type="entry name" value="DAGK_prokar"/>
    <property type="match status" value="1"/>
</dbReference>
<evidence type="ECO:0000256" key="9">
    <source>
        <dbReference type="ARBA" id="ARBA00022692"/>
    </source>
</evidence>
<comment type="catalytic activity">
    <reaction evidence="24">
        <text>a 1,2-diacyl-sn-glycerol + ATP = a 1,2-diacyl-sn-glycero-3-phosphate + ADP + H(+)</text>
        <dbReference type="Rhea" id="RHEA:10272"/>
        <dbReference type="ChEBI" id="CHEBI:15378"/>
        <dbReference type="ChEBI" id="CHEBI:17815"/>
        <dbReference type="ChEBI" id="CHEBI:30616"/>
        <dbReference type="ChEBI" id="CHEBI:58608"/>
        <dbReference type="ChEBI" id="CHEBI:456216"/>
        <dbReference type="EC" id="2.7.1.107"/>
    </reaction>
</comment>
<evidence type="ECO:0000256" key="17">
    <source>
        <dbReference type="ARBA" id="ARBA00023136"/>
    </source>
</evidence>
<keyword evidence="11 22" id="KW-0547">Nucleotide-binding</keyword>
<feature type="binding site" evidence="23">
    <location>
        <position position="29"/>
    </location>
    <ligand>
        <name>a divalent metal cation</name>
        <dbReference type="ChEBI" id="CHEBI:60240"/>
    </ligand>
</feature>
<keyword evidence="19 24" id="KW-1208">Phospholipid metabolism</keyword>
<gene>
    <name evidence="25" type="ORF">KY46_20520</name>
</gene>
<dbReference type="InterPro" id="IPR033718">
    <property type="entry name" value="DAGK_prok"/>
</dbReference>
<feature type="binding site" evidence="22">
    <location>
        <position position="17"/>
    </location>
    <ligand>
        <name>ATP</name>
        <dbReference type="ChEBI" id="CHEBI:30616"/>
    </ligand>
</feature>
<evidence type="ECO:0000256" key="4">
    <source>
        <dbReference type="ARBA" id="ARBA00017575"/>
    </source>
</evidence>
<feature type="binding site" evidence="22">
    <location>
        <position position="77"/>
    </location>
    <ligand>
        <name>ATP</name>
        <dbReference type="ChEBI" id="CHEBI:30616"/>
    </ligand>
</feature>
<reference evidence="25 26" key="1">
    <citation type="submission" date="2014-12" db="EMBL/GenBank/DDBJ databases">
        <title>Mercury Reductase activity and rhizosphere competence traits in the genome of root associated Photobacterium halotolerans MELD1.</title>
        <authorList>
            <person name="Mathew D.C."/>
            <person name="Huang C.-C."/>
        </authorList>
    </citation>
    <scope>NUCLEOTIDE SEQUENCE [LARGE SCALE GENOMIC DNA]</scope>
    <source>
        <strain evidence="25 26">MELD1</strain>
    </source>
</reference>
<proteinExistence type="inferred from homology"/>
<feature type="binding site" evidence="22">
    <location>
        <position position="29"/>
    </location>
    <ligand>
        <name>ATP</name>
        <dbReference type="ChEBI" id="CHEBI:30616"/>
    </ligand>
</feature>
<evidence type="ECO:0000313" key="26">
    <source>
        <dbReference type="Proteomes" id="UP000033633"/>
    </source>
</evidence>
<name>A0A0F5V7G8_9GAMM</name>
<evidence type="ECO:0000256" key="18">
    <source>
        <dbReference type="ARBA" id="ARBA00023209"/>
    </source>
</evidence>
<organism evidence="25 26">
    <name type="scientific">Photobacterium halotolerans</name>
    <dbReference type="NCBI Taxonomy" id="265726"/>
    <lineage>
        <taxon>Bacteria</taxon>
        <taxon>Pseudomonadati</taxon>
        <taxon>Pseudomonadota</taxon>
        <taxon>Gammaproteobacteria</taxon>
        <taxon>Vibrionales</taxon>
        <taxon>Vibrionaceae</taxon>
        <taxon>Photobacterium</taxon>
    </lineage>
</organism>
<dbReference type="GO" id="GO:0004143">
    <property type="term" value="F:ATP-dependent diacylglycerol kinase activity"/>
    <property type="evidence" value="ECO:0007669"/>
    <property type="project" value="UniProtKB-EC"/>
</dbReference>
<keyword evidence="13 22" id="KW-0067">ATP-binding</keyword>
<evidence type="ECO:0000313" key="25">
    <source>
        <dbReference type="EMBL" id="KKC98058.1"/>
    </source>
</evidence>
<keyword evidence="8 24" id="KW-0808">Transferase</keyword>
<evidence type="ECO:0000256" key="12">
    <source>
        <dbReference type="ARBA" id="ARBA00022777"/>
    </source>
</evidence>
<dbReference type="CDD" id="cd14264">
    <property type="entry name" value="DAGK_IM"/>
    <property type="match status" value="1"/>
</dbReference>
<accession>A0A0F5V7G8</accession>
<evidence type="ECO:0000256" key="2">
    <source>
        <dbReference type="ARBA" id="ARBA00005967"/>
    </source>
</evidence>
<dbReference type="GO" id="GO:0006654">
    <property type="term" value="P:phosphatidic acid biosynthetic process"/>
    <property type="evidence" value="ECO:0007669"/>
    <property type="project" value="InterPro"/>
</dbReference>
<evidence type="ECO:0000256" key="22">
    <source>
        <dbReference type="PIRSR" id="PIRSR600829-3"/>
    </source>
</evidence>
<dbReference type="GO" id="GO:0005886">
    <property type="term" value="C:plasma membrane"/>
    <property type="evidence" value="ECO:0007669"/>
    <property type="project" value="UniProtKB-SubCell"/>
</dbReference>
<dbReference type="STRING" id="265726.KY46_20520"/>
<feature type="binding site" evidence="22">
    <location>
        <begin position="95"/>
        <end position="96"/>
    </location>
    <ligand>
        <name>ATP</name>
        <dbReference type="ChEBI" id="CHEBI:30616"/>
    </ligand>
</feature>
<dbReference type="Gene3D" id="1.10.287.3610">
    <property type="match status" value="1"/>
</dbReference>
<feature type="binding site" evidence="21">
    <location>
        <begin position="31"/>
        <end position="35"/>
    </location>
    <ligand>
        <name>substrate</name>
    </ligand>
</feature>
<evidence type="ECO:0000256" key="3">
    <source>
        <dbReference type="ARBA" id="ARBA00012133"/>
    </source>
</evidence>
<comment type="similarity">
    <text evidence="2 24">Belongs to the bacterial diacylglycerol kinase family.</text>
</comment>
<comment type="cofactor">
    <cofactor evidence="23">
        <name>Mg(2+)</name>
        <dbReference type="ChEBI" id="CHEBI:18420"/>
    </cofactor>
    <text evidence="23">Mn(2+), Zn(2+), Cd(2+) and Co(2+) support activity to lesser extents.</text>
</comment>
<evidence type="ECO:0000256" key="21">
    <source>
        <dbReference type="PIRSR" id="PIRSR600829-2"/>
    </source>
</evidence>
<keyword evidence="26" id="KW-1185">Reference proteome</keyword>
<keyword evidence="7 24" id="KW-0997">Cell inner membrane</keyword>
<comment type="subcellular location">
    <subcellularLocation>
        <location evidence="1 24">Cell inner membrane</location>
        <topology evidence="1 24">Multi-pass membrane protein</topology>
    </subcellularLocation>
</comment>
<evidence type="ECO:0000256" key="5">
    <source>
        <dbReference type="ARBA" id="ARBA00022475"/>
    </source>
</evidence>
<comment type="caution">
    <text evidence="25">The sequence shown here is derived from an EMBL/GenBank/DDBJ whole genome shotgun (WGS) entry which is preliminary data.</text>
</comment>
<feature type="binding site" evidence="22">
    <location>
        <begin position="86"/>
        <end position="88"/>
    </location>
    <ligand>
        <name>ATP</name>
        <dbReference type="ChEBI" id="CHEBI:30616"/>
    </ligand>
</feature>
<keyword evidence="9 24" id="KW-0812">Transmembrane</keyword>
<keyword evidence="16 24" id="KW-0443">Lipid metabolism</keyword>
<keyword evidence="15 24" id="KW-1133">Transmembrane helix</keyword>
<keyword evidence="17 24" id="KW-0472">Membrane</keyword>
<comment type="caution">
    <text evidence="24">Lacks conserved residue(s) required for the propagation of feature annotation.</text>
</comment>
<keyword evidence="10 23" id="KW-0479">Metal-binding</keyword>
<evidence type="ECO:0000256" key="1">
    <source>
        <dbReference type="ARBA" id="ARBA00004429"/>
    </source>
</evidence>
<feature type="transmembrane region" description="Helical" evidence="24">
    <location>
        <begin position="36"/>
        <end position="54"/>
    </location>
</feature>
<keyword evidence="18" id="KW-0594">Phospholipid biosynthesis</keyword>